<dbReference type="Proteomes" id="UP000033566">
    <property type="component" value="Chromosome"/>
</dbReference>
<dbReference type="InterPro" id="IPR005583">
    <property type="entry name" value="YaaA"/>
</dbReference>
<accession>A0A0F6TBH3</accession>
<protein>
    <recommendedName>
        <fullName evidence="1">UPF0246 protein UL81_07230</fullName>
    </recommendedName>
</protein>
<dbReference type="RefSeq" id="WP_035105016.1">
    <property type="nucleotide sequence ID" value="NZ_CP011311.1"/>
</dbReference>
<dbReference type="Pfam" id="PF03883">
    <property type="entry name" value="H2O2_YaaD"/>
    <property type="match status" value="1"/>
</dbReference>
<evidence type="ECO:0000313" key="3">
    <source>
        <dbReference type="Proteomes" id="UP000033566"/>
    </source>
</evidence>
<proteinExistence type="inferred from homology"/>
<dbReference type="PANTHER" id="PTHR30283">
    <property type="entry name" value="PEROXIDE STRESS RESPONSE PROTEIN YAAA"/>
    <property type="match status" value="1"/>
</dbReference>
<reference evidence="2 3" key="1">
    <citation type="journal article" date="2015" name="Genome Announc.">
        <title>Complete Genome Sequence of Corynebacterium camporealensis DSM 44610, Isolated from the Milk of a Manchega Sheep with Subclinical Mastitis.</title>
        <authorList>
            <person name="Ruckert C."/>
            <person name="Albersmeier A."/>
            <person name="Winkler A."/>
            <person name="Tauch A."/>
        </authorList>
    </citation>
    <scope>NUCLEOTIDE SEQUENCE [LARGE SCALE GENOMIC DNA]</scope>
    <source>
        <strain evidence="2 3">DSM 44610</strain>
    </source>
</reference>
<keyword evidence="3" id="KW-1185">Reference proteome</keyword>
<dbReference type="GO" id="GO:0005829">
    <property type="term" value="C:cytosol"/>
    <property type="evidence" value="ECO:0007669"/>
    <property type="project" value="TreeGrafter"/>
</dbReference>
<sequence length="251" mass="27067">MLIILPPSETKAHGGSGDPLDLGTLSFPELNEIRAENAADLQALDVEEALGVLGISEKLREEAESNRQLDTTPTLPAIHRYTGVLYDALDASTLSDSALERLAIGSALFGVVRAQDQIPHYRLSGGTKLPRPDGSTPTMKARWGKSITQALENVDELVIDLRSGTYQQLGRLKTAVTVRVEAIQPDGSRKVVSHFNKFYKGQLARVLALSPADAYSIEDVAAIGQAAGFNIEEPQHGKQELTMVVDPNKGD</sequence>
<dbReference type="STRING" id="161896.UL81_07230"/>
<dbReference type="EMBL" id="CP011311">
    <property type="protein sequence ID" value="AKE39401.1"/>
    <property type="molecule type" value="Genomic_DNA"/>
</dbReference>
<gene>
    <name evidence="2" type="ORF">UL81_07230</name>
</gene>
<dbReference type="KEGG" id="ccj:UL81_07230"/>
<dbReference type="GO" id="GO:0033194">
    <property type="term" value="P:response to hydroperoxide"/>
    <property type="evidence" value="ECO:0007669"/>
    <property type="project" value="TreeGrafter"/>
</dbReference>
<dbReference type="HOGENOM" id="CLU_071581_0_0_11"/>
<evidence type="ECO:0000256" key="1">
    <source>
        <dbReference type="HAMAP-Rule" id="MF_00652"/>
    </source>
</evidence>
<name>A0A0F6TBH3_9CORY</name>
<organism evidence="2 3">
    <name type="scientific">Corynebacterium camporealensis</name>
    <dbReference type="NCBI Taxonomy" id="161896"/>
    <lineage>
        <taxon>Bacteria</taxon>
        <taxon>Bacillati</taxon>
        <taxon>Actinomycetota</taxon>
        <taxon>Actinomycetes</taxon>
        <taxon>Mycobacteriales</taxon>
        <taxon>Corynebacteriaceae</taxon>
        <taxon>Corynebacterium</taxon>
    </lineage>
</organism>
<comment type="similarity">
    <text evidence="1">Belongs to the UPF0246 family.</text>
</comment>
<evidence type="ECO:0000313" key="2">
    <source>
        <dbReference type="EMBL" id="AKE39401.1"/>
    </source>
</evidence>
<dbReference type="HAMAP" id="MF_00652">
    <property type="entry name" value="UPF0246"/>
    <property type="match status" value="1"/>
</dbReference>
<dbReference type="PATRIC" id="fig|161896.4.peg.1413"/>
<dbReference type="NCBIfam" id="NF002546">
    <property type="entry name" value="PRK02101.2-4"/>
    <property type="match status" value="1"/>
</dbReference>
<dbReference type="AlphaFoldDB" id="A0A0F6TBH3"/>
<dbReference type="PANTHER" id="PTHR30283:SF4">
    <property type="entry name" value="PEROXIDE STRESS RESISTANCE PROTEIN YAAA"/>
    <property type="match status" value="1"/>
</dbReference>
<dbReference type="OrthoDB" id="3210767at2"/>